<dbReference type="GO" id="GO:0000422">
    <property type="term" value="P:autophagy of mitochondrion"/>
    <property type="evidence" value="ECO:0007669"/>
    <property type="project" value="TreeGrafter"/>
</dbReference>
<dbReference type="PANTHER" id="PTHR13040">
    <property type="entry name" value="AUTOPHAGY PROTEIN 5"/>
    <property type="match status" value="1"/>
</dbReference>
<feature type="region of interest" description="Disordered" evidence="7">
    <location>
        <begin position="282"/>
        <end position="336"/>
    </location>
</feature>
<evidence type="ECO:0000313" key="12">
    <source>
        <dbReference type="Proteomes" id="UP000594260"/>
    </source>
</evidence>
<feature type="compositionally biased region" description="Polar residues" evidence="7">
    <location>
        <begin position="284"/>
        <end position="296"/>
    </location>
</feature>
<comment type="similarity">
    <text evidence="2 6">Belongs to the ATG5 family.</text>
</comment>
<dbReference type="GO" id="GO:0005776">
    <property type="term" value="C:autophagosome"/>
    <property type="evidence" value="ECO:0007669"/>
    <property type="project" value="TreeGrafter"/>
</dbReference>
<dbReference type="Gene3D" id="1.10.246.190">
    <property type="entry name" value="Autophagy protein Apg5, helix rich domain"/>
    <property type="match status" value="1"/>
</dbReference>
<dbReference type="GO" id="GO:0019776">
    <property type="term" value="F:Atg8-family ligase activity"/>
    <property type="evidence" value="ECO:0007669"/>
    <property type="project" value="TreeGrafter"/>
</dbReference>
<dbReference type="AlphaFoldDB" id="A0A7M7K3S1"/>
<feature type="domain" description="Autophagy protein ATG5 UblB" evidence="8">
    <location>
        <begin position="193"/>
        <end position="377"/>
    </location>
</feature>
<dbReference type="GO" id="GO:0006995">
    <property type="term" value="P:cellular response to nitrogen starvation"/>
    <property type="evidence" value="ECO:0007669"/>
    <property type="project" value="TreeGrafter"/>
</dbReference>
<keyword evidence="12" id="KW-1185">Reference proteome</keyword>
<dbReference type="OrthoDB" id="272162at2759"/>
<keyword evidence="3 6" id="KW-1017">Isopeptide bond</keyword>
<dbReference type="Gene3D" id="3.10.20.90">
    <property type="entry name" value="Phosphatidylinositol 3-kinase Catalytic Subunit, Chain A, domain 1"/>
    <property type="match status" value="1"/>
</dbReference>
<comment type="subunit">
    <text evidence="6">Conjugated with ATG12.</text>
</comment>
<keyword evidence="5 6" id="KW-0072">Autophagy</keyword>
<dbReference type="GO" id="GO:0007033">
    <property type="term" value="P:vacuole organization"/>
    <property type="evidence" value="ECO:0007669"/>
    <property type="project" value="UniProtKB-ARBA"/>
</dbReference>
<dbReference type="GO" id="GO:0061908">
    <property type="term" value="C:phagophore"/>
    <property type="evidence" value="ECO:0007669"/>
    <property type="project" value="TreeGrafter"/>
</dbReference>
<dbReference type="InterPro" id="IPR042526">
    <property type="entry name" value="Atg5_HR"/>
</dbReference>
<dbReference type="Gene3D" id="3.10.20.620">
    <property type="match status" value="1"/>
</dbReference>
<comment type="function">
    <text evidence="6">Involved in autophagic vesicle formation.</text>
</comment>
<keyword evidence="6" id="KW-0472">Membrane</keyword>
<evidence type="ECO:0000256" key="7">
    <source>
        <dbReference type="SAM" id="MobiDB-lite"/>
    </source>
</evidence>
<evidence type="ECO:0000256" key="6">
    <source>
        <dbReference type="RuleBase" id="RU361202"/>
    </source>
</evidence>
<keyword evidence="4 6" id="KW-0832">Ubl conjugation</keyword>
<evidence type="ECO:0000259" key="10">
    <source>
        <dbReference type="Pfam" id="PF20638"/>
    </source>
</evidence>
<evidence type="ECO:0000256" key="4">
    <source>
        <dbReference type="ARBA" id="ARBA00022843"/>
    </source>
</evidence>
<dbReference type="InterPro" id="IPR048940">
    <property type="entry name" value="ATG5_HBR"/>
</dbReference>
<evidence type="ECO:0000313" key="11">
    <source>
        <dbReference type="EnsemblMetazoa" id="XP_022655162"/>
    </source>
</evidence>
<evidence type="ECO:0000259" key="9">
    <source>
        <dbReference type="Pfam" id="PF20637"/>
    </source>
</evidence>
<dbReference type="GeneID" id="111247897"/>
<dbReference type="CTD" id="9474"/>
<evidence type="ECO:0000256" key="1">
    <source>
        <dbReference type="ARBA" id="ARBA00004623"/>
    </source>
</evidence>
<dbReference type="Pfam" id="PF20638">
    <property type="entry name" value="ATG5_UblA"/>
    <property type="match status" value="1"/>
</dbReference>
<dbReference type="GO" id="GO:0044233">
    <property type="term" value="C:mitochondria-associated endoplasmic reticulum membrane contact site"/>
    <property type="evidence" value="ECO:0007669"/>
    <property type="project" value="TreeGrafter"/>
</dbReference>
<organism evidence="11 12">
    <name type="scientific">Varroa destructor</name>
    <name type="common">Honeybee mite</name>
    <dbReference type="NCBI Taxonomy" id="109461"/>
    <lineage>
        <taxon>Eukaryota</taxon>
        <taxon>Metazoa</taxon>
        <taxon>Ecdysozoa</taxon>
        <taxon>Arthropoda</taxon>
        <taxon>Chelicerata</taxon>
        <taxon>Arachnida</taxon>
        <taxon>Acari</taxon>
        <taxon>Parasitiformes</taxon>
        <taxon>Mesostigmata</taxon>
        <taxon>Gamasina</taxon>
        <taxon>Dermanyssoidea</taxon>
        <taxon>Varroidae</taxon>
        <taxon>Varroa</taxon>
    </lineage>
</organism>
<evidence type="ECO:0000256" key="5">
    <source>
        <dbReference type="ARBA" id="ARBA00023006"/>
    </source>
</evidence>
<dbReference type="PANTHER" id="PTHR13040:SF2">
    <property type="entry name" value="AUTOPHAGY PROTEIN 5"/>
    <property type="match status" value="1"/>
</dbReference>
<dbReference type="GO" id="GO:0034045">
    <property type="term" value="C:phagophore assembly site membrane"/>
    <property type="evidence" value="ECO:0007669"/>
    <property type="project" value="UniProtKB-SubCell"/>
</dbReference>
<dbReference type="KEGG" id="vde:111247897"/>
<dbReference type="GO" id="GO:0034274">
    <property type="term" value="C:Atg12-Atg5-Atg16 complex"/>
    <property type="evidence" value="ECO:0007669"/>
    <property type="project" value="TreeGrafter"/>
</dbReference>
<evidence type="ECO:0000256" key="3">
    <source>
        <dbReference type="ARBA" id="ARBA00022499"/>
    </source>
</evidence>
<comment type="subcellular location">
    <subcellularLocation>
        <location evidence="1 6">Preautophagosomal structure membrane</location>
        <topology evidence="1 6">Peripheral membrane protein</topology>
    </subcellularLocation>
</comment>
<dbReference type="InParanoid" id="A0A7M7K3S1"/>
<sequence length="386" mass="43690">MLHCEDRNTVSKVWSGQIPVCFRLAAQDCSSIEAPDPFFIMLPRISYLPFIWEKVQRYFSPFVAEEHRSSQLWLETPINTTSVLSGSVMLRWHLPIGLLYDLHGGGKLPWTIIIHFRDFPDKELIACETKQVAEAQFMNSVKEADFLKTRKKIMTAMTQSERRQMTAALYALQAESFWAVNRKLMFTSETWKHIPLRIFLLQSSPGTEVSTTAPPVVYQIQKLVPMSGSSDGLPDNSKQPITLRHVLRLWFTRPQNQGKPTVTPELHDLSKKEDCNQCLAAEDGTQTPDTESSPGTTERRVIAGGDGTETVKNDSRSTHKGKPQESTENNGKLPASSYEWGEDMEVILHGIPVPLDAPLQWLAINMSYADNFLYVVVRQRKKTAIV</sequence>
<evidence type="ECO:0000256" key="2">
    <source>
        <dbReference type="ARBA" id="ARBA00006910"/>
    </source>
</evidence>
<accession>A0A7M7K3S1</accession>
<protein>
    <recommendedName>
        <fullName evidence="6">Autophagy protein 5</fullName>
    </recommendedName>
</protein>
<dbReference type="FunCoup" id="A0A7M7K3S1">
    <property type="interactions" value="1826"/>
</dbReference>
<feature type="domain" description="Autophagy protein ATG5 UblA" evidence="10">
    <location>
        <begin position="13"/>
        <end position="116"/>
    </location>
</feature>
<dbReference type="InterPro" id="IPR042527">
    <property type="entry name" value="Atg5_UblA_dom_sf"/>
</dbReference>
<dbReference type="InterPro" id="IPR007239">
    <property type="entry name" value="Atg5"/>
</dbReference>
<evidence type="ECO:0000259" key="8">
    <source>
        <dbReference type="Pfam" id="PF04106"/>
    </source>
</evidence>
<proteinExistence type="inferred from homology"/>
<reference evidence="11" key="1">
    <citation type="submission" date="2021-01" db="UniProtKB">
        <authorList>
            <consortium name="EnsemblMetazoa"/>
        </authorList>
    </citation>
    <scope>IDENTIFICATION</scope>
</reference>
<dbReference type="InterPro" id="IPR048318">
    <property type="entry name" value="ATG5_UblB"/>
</dbReference>
<dbReference type="GO" id="GO:0034727">
    <property type="term" value="P:piecemeal microautophagy of the nucleus"/>
    <property type="evidence" value="ECO:0007669"/>
    <property type="project" value="TreeGrafter"/>
</dbReference>
<feature type="domain" description="Autophagy protein ATG5 alpha-helical bundle region" evidence="9">
    <location>
        <begin position="131"/>
        <end position="186"/>
    </location>
</feature>
<dbReference type="Proteomes" id="UP000594260">
    <property type="component" value="Unplaced"/>
</dbReference>
<dbReference type="RefSeq" id="XP_022655162.1">
    <property type="nucleotide sequence ID" value="XM_022799427.1"/>
</dbReference>
<name>A0A7M7K3S1_VARDE</name>
<dbReference type="Pfam" id="PF04106">
    <property type="entry name" value="ATG5_UblB"/>
    <property type="match status" value="1"/>
</dbReference>
<dbReference type="EnsemblMetazoa" id="XM_022799427">
    <property type="protein sequence ID" value="XP_022655162"/>
    <property type="gene ID" value="LOC111247897"/>
</dbReference>
<dbReference type="InterPro" id="IPR048939">
    <property type="entry name" value="ATG5_UblA"/>
</dbReference>
<feature type="compositionally biased region" description="Basic and acidic residues" evidence="7">
    <location>
        <begin position="309"/>
        <end position="325"/>
    </location>
</feature>
<dbReference type="Pfam" id="PF20637">
    <property type="entry name" value="ATG5_HBR"/>
    <property type="match status" value="1"/>
</dbReference>